<accession>A0A843U568</accession>
<evidence type="ECO:0000313" key="4">
    <source>
        <dbReference type="Proteomes" id="UP000652761"/>
    </source>
</evidence>
<gene>
    <name evidence="3" type="ORF">Taro_009236</name>
</gene>
<name>A0A843U568_COLES</name>
<feature type="transmembrane region" description="Helical" evidence="2">
    <location>
        <begin position="83"/>
        <end position="102"/>
    </location>
</feature>
<dbReference type="EMBL" id="NMUH01000319">
    <property type="protein sequence ID" value="MQL76844.1"/>
    <property type="molecule type" value="Genomic_DNA"/>
</dbReference>
<dbReference type="Proteomes" id="UP000652761">
    <property type="component" value="Unassembled WGS sequence"/>
</dbReference>
<reference evidence="3" key="1">
    <citation type="submission" date="2017-07" db="EMBL/GenBank/DDBJ databases">
        <title>Taro Niue Genome Assembly and Annotation.</title>
        <authorList>
            <person name="Atibalentja N."/>
            <person name="Keating K."/>
            <person name="Fields C.J."/>
        </authorList>
    </citation>
    <scope>NUCLEOTIDE SEQUENCE</scope>
    <source>
        <strain evidence="3">Niue_2</strain>
        <tissue evidence="3">Leaf</tissue>
    </source>
</reference>
<comment type="caution">
    <text evidence="3">The sequence shown here is derived from an EMBL/GenBank/DDBJ whole genome shotgun (WGS) entry which is preliminary data.</text>
</comment>
<evidence type="ECO:0000256" key="1">
    <source>
        <dbReference type="SAM" id="MobiDB-lite"/>
    </source>
</evidence>
<keyword evidence="2" id="KW-0812">Transmembrane</keyword>
<proteinExistence type="predicted"/>
<evidence type="ECO:0000256" key="2">
    <source>
        <dbReference type="SAM" id="Phobius"/>
    </source>
</evidence>
<feature type="region of interest" description="Disordered" evidence="1">
    <location>
        <begin position="30"/>
        <end position="76"/>
    </location>
</feature>
<dbReference type="AlphaFoldDB" id="A0A843U568"/>
<evidence type="ECO:0000313" key="3">
    <source>
        <dbReference type="EMBL" id="MQL76844.1"/>
    </source>
</evidence>
<protein>
    <submittedName>
        <fullName evidence="3">Uncharacterized protein</fullName>
    </submittedName>
</protein>
<keyword evidence="4" id="KW-1185">Reference proteome</keyword>
<sequence length="254" mass="28527">MHIPVADLEADVDGEAVPAVLYVLCLNPRTSPSPARQSPSRHRPDLASTVARQSQRRSHPTLAADALANRRPPHSSQNEVKGIYVYVYMYGIYLYVIIYIYTQIPGFPFAAPNPQNIPHFPGVQSPKSPWFPPSPWYPLLLAHPPPPRVRTFLPLLLPLPPCRGHRLGGLRWPWAAKALGGMRRPWAFEMRDRLDEMEQSMIYNGYFCPTFTCLKDAGTEEPNHFSFGGYICETVDIAQLGSARCHLGLGRAWA</sequence>
<organism evidence="3 4">
    <name type="scientific">Colocasia esculenta</name>
    <name type="common">Wild taro</name>
    <name type="synonym">Arum esculentum</name>
    <dbReference type="NCBI Taxonomy" id="4460"/>
    <lineage>
        <taxon>Eukaryota</taxon>
        <taxon>Viridiplantae</taxon>
        <taxon>Streptophyta</taxon>
        <taxon>Embryophyta</taxon>
        <taxon>Tracheophyta</taxon>
        <taxon>Spermatophyta</taxon>
        <taxon>Magnoliopsida</taxon>
        <taxon>Liliopsida</taxon>
        <taxon>Araceae</taxon>
        <taxon>Aroideae</taxon>
        <taxon>Colocasieae</taxon>
        <taxon>Colocasia</taxon>
    </lineage>
</organism>
<keyword evidence="2" id="KW-1133">Transmembrane helix</keyword>
<keyword evidence="2" id="KW-0472">Membrane</keyword>